<organism evidence="1">
    <name type="scientific">Picea glauca</name>
    <name type="common">White spruce</name>
    <name type="synonym">Pinus glauca</name>
    <dbReference type="NCBI Taxonomy" id="3330"/>
    <lineage>
        <taxon>Eukaryota</taxon>
        <taxon>Viridiplantae</taxon>
        <taxon>Streptophyta</taxon>
        <taxon>Embryophyta</taxon>
        <taxon>Tracheophyta</taxon>
        <taxon>Spermatophyta</taxon>
        <taxon>Pinopsida</taxon>
        <taxon>Pinidae</taxon>
        <taxon>Conifers I</taxon>
        <taxon>Pinales</taxon>
        <taxon>Pinaceae</taxon>
        <taxon>Picea</taxon>
    </lineage>
</organism>
<gene>
    <name evidence="1" type="ORF">ABT39_MTgene5604</name>
</gene>
<name>A0A101LXZ1_PICGL</name>
<dbReference type="EMBL" id="LKAM01000007">
    <property type="protein sequence ID" value="KUM47419.1"/>
    <property type="molecule type" value="Genomic_DNA"/>
</dbReference>
<accession>A0A101LXZ1</accession>
<sequence>MLLVLPKNLPLNIQLITKLLRMEGLHPELINTSSFFPPPYAAPLGIEALIQMIYQVH</sequence>
<evidence type="ECO:0000313" key="1">
    <source>
        <dbReference type="EMBL" id="KUM47419.1"/>
    </source>
</evidence>
<proteinExistence type="predicted"/>
<geneLocation type="mitochondrion" evidence="1"/>
<comment type="caution">
    <text evidence="1">The sequence shown here is derived from an EMBL/GenBank/DDBJ whole genome shotgun (WGS) entry which is preliminary data.</text>
</comment>
<protein>
    <submittedName>
        <fullName evidence="1">Uncharacterized protein</fullName>
    </submittedName>
</protein>
<dbReference type="AlphaFoldDB" id="A0A101LXZ1"/>
<reference evidence="1" key="1">
    <citation type="journal article" date="2015" name="Genome Biol. Evol.">
        <title>Organellar Genomes of White Spruce (Picea glauca): Assembly and Annotation.</title>
        <authorList>
            <person name="Jackman S.D."/>
            <person name="Warren R.L."/>
            <person name="Gibb E.A."/>
            <person name="Vandervalk B.P."/>
            <person name="Mohamadi H."/>
            <person name="Chu J."/>
            <person name="Raymond A."/>
            <person name="Pleasance S."/>
            <person name="Coope R."/>
            <person name="Wildung M.R."/>
            <person name="Ritland C.E."/>
            <person name="Bousquet J."/>
            <person name="Jones S.J."/>
            <person name="Bohlmann J."/>
            <person name="Birol I."/>
        </authorList>
    </citation>
    <scope>NUCLEOTIDE SEQUENCE [LARGE SCALE GENOMIC DNA]</scope>
    <source>
        <tissue evidence="1">Flushing bud</tissue>
    </source>
</reference>
<keyword evidence="1" id="KW-0496">Mitochondrion</keyword>